<feature type="domain" description="Vacuolar protein sorting-associated protein 13 VPS13 adaptor binding" evidence="2">
    <location>
        <begin position="2081"/>
        <end position="2500"/>
    </location>
</feature>
<dbReference type="EnsemblPlants" id="Kaladp0008s0135.1.v1.1">
    <property type="protein sequence ID" value="Kaladp0008s0135.1.v1.1"/>
    <property type="gene ID" value="Kaladp0008s0135.v1.1"/>
</dbReference>
<dbReference type="InterPro" id="IPR026847">
    <property type="entry name" value="VPS13"/>
</dbReference>
<dbReference type="GO" id="GO:0006623">
    <property type="term" value="P:protein targeting to vacuole"/>
    <property type="evidence" value="ECO:0007669"/>
    <property type="project" value="TreeGrafter"/>
</dbReference>
<name>A0A7N0RDR0_KALFE</name>
<dbReference type="Gramene" id="Kaladp0008s0135.1.v1.1">
    <property type="protein sequence ID" value="Kaladp0008s0135.1.v1.1"/>
    <property type="gene ID" value="Kaladp0008s0135.v1.1"/>
</dbReference>
<sequence length="3174" mass="356179">MLAHLIRRRLLSLLRPWLVDHPDMEVNLGFLRSNFIFRNLRLDAAVLNRLLDDPRKLCFKDVTVGYLAVHVSNWSVPFLAIEVGTVRVELAAGELRNEEGVEWRLKPTDTSRKEFKKILAEIDYEASALHDFLERICGISSRNCVRTAVYCLLLKHSHLKIHDVQLHVQFPSVDDSLTVSIEAKEFLVESEIFDHRCLLKGLVAATVLPGKDSYHSLDCSSFEIRIRNKGHEFLLPLTDISAFLKVKSLQVATCDVFIPNIKLSLDPTNFLVLEAVSIYLRRTYRQCRSGRQLWKLARRKVSYLLSTPRIRLHQLVLDVCQWLVYVNSCKHLLLQVGYPVKSVVENSSVRISRDKKYSRYIKLQWKVISDIEDDLPAEAVIQALQVARYKASWESSSVQNNYSKLRVNGMSEFPRKLFQLLHAICNYICYLLRWFLCVFQWKRYGPSNTGGMKTAVVDSFPFRGLNLNVRKVSITIFPMDMGAFDMNTTLKSQSGISQLELVSFCLVTEALLLRHSEGICEHSLYVCCGTLKIFSSVIGAPVTGTSGYSKNSTYLKGHKKVNRDVPALILDSEPAKIFHVPDNFDSAKCVSSFSVLQHIIRGMCLNWNHHSLLNKDHDMLCLEDPFFLFEIRSSIMESSLSNPCFSSLVCALSLGKMNLTLGFSSIVSVILLLRQVIETHIWTAEKDSVVVLPQYSISSGYLLAEYWGSSYNTCFERIKMAFQNFRPSSYIQLGMIFSGFCIKLPSELWGGNNDFHYESDHLAFEIQKVEVAIWPTSKSDFTVLNGGLESVDQKFEENLRMPPQNNILNGHIGNYESLGHITFGSYLRVNGISCKVQGPSKTQQHQLFALDPVNIELSVIREHLHSFSSSIIAFSAALTGVVSGFCVFICMDQLQVLSQVIVGIHSAASYSHTRVNSLGLHQHPVVIDPNLMLSTRAIGSTTSGQIIPKSVLLAFTSLFDIKSVYVALHNSINGNSGQSPFENFKELNNYDLPDCGICVSIQQLTTENSIEEDKAVASVDLSGVQVVTFKYQCQIAKDLSYSEFRTHILQSNHCIYELNLAKLTVMLRMDSSPNVSSSETMSKYSERASLHDHPFLNGSSPLTCILASSSEHRSETSVYLSSNCLITMNFLLSEIFITPCLLKMNIRGANQSSNFISSISSRGASGKISGSIKGGSIFLEVTALGVLFGCFASYFHFIMNILSDSGLQFEVNERSRDIGIPEGNHEESTRMMPNECQPTEVDMIEELFLDLSRFSLVILNDENTGCVQELVLEVDSSLKFEVKLSRRVAVFNLSRVSISSQFLHLNPDDEVPISRLSAASSDSRAILSPGDTTQKIQSTEEIGPAIDTASCSSDITLLHETFGLNFHSCILDKFGAIISVEMPSVKNNGSQCSSQVWAGSGSISGCDLTITITEIKMLLFVLESFSEVVSKITKIGSDNRRWLNQKETWDSSDEILPDGAIVAIQDVQQHMYVAVETNGNKYNLRGVIHYSLVGERALFRVKYHQQRKWSSDKLWFSLISIYAKAESGEPLRLNYQPGSGFVNISSANDKGWALWKMMSYNPEGFEADPDWEPYNQLGKKSYSLVNKKNNCSVAFIEGVPEFVPQPGNSFKFKVIQKPPLDCHDHTVVGDYEAGSQVDSDLRACAVTKTAVRGSVLPSLDIKFEKVSLTVYYELSEARDKLPLLQGCVDNIKLVVQLLESKIRVIGSCTAMLAYFNAQRNLWNELVPVVDVCLFYRSNFPHPAMDDAFSIVPGHLYLRFNELHIKLSELSLDVLLLICGELELAGPFSIKKNVVLANCCKVENQTSVNIICHFSDHQHITLSRRQSASIYLRQSTSASQPEKAQTVSIRLAFRAFSTTPIRLSLNEDQTIAWRTRVVSHKDTTTYPGPFVVIDILRKSEDGLTALISPLMKIHNETSFTLELRFQRPQQKEADLTTVLLKPGDIIDDSVTVFDASNSSGGAKRALTSLAVGNFLLSFRPQIMENLTEPISSEWSDDLEGGKAVKLSGLFDKLRYKVRKAVSLEQVKRAFATVHCSVYYEDTPTRLHFLIQRTGRDVPITNPGNLGDNSFVKSSPVALQEQRQIFILPTLRVSNLLQSEIHVLVTETDPSPRMGQEKKGNQATIQCESTADFYANPARIFFTFTISKFDLRCKTIDTGDWLKKLNKQKKDVTWLDISLDFDEGKYFATLRLYRGHKGILEAAVFTPYTLKNDSEIPLFFSMPNQKSLLWSEIMKFGGSVPLKHGFVLQPRAKASWIFKSNRARLRLCGENAVDEQLDLDALSGLTEISLRTDDGSGSAVHFMKFGVTVGPSSSKVTVQSQTVTVVSRYLVVNESKQSFMVRQCFSEENILVRNGQCVALQLRQISNRRRRVSIFDNLLRKHGNPNDVSSMYIQFQPSGNALDWSGPVCIASLGRFFLKFRKIDLEQSSNQLTRNKTWEFAVVHIMQEGSTFVLRFQKPPTVNLPYKIENNLRQTSVTFYQKDSSEPEILGSESSTDYVWDDLTRPHKLVIQINDMRVLREINLDKVRPWKPFSKSRQNIGMVSLLSLNKKPTEKGSISYGEQTVLEMDKVGYEVYADGPTRILKICEYPGSQKQNVVLQFCTKYRLRLSSIAIHFVQHGKQDSDATNTLEPPPVSPIIVARIVNTSFGFLFTNLQNYYLIRVQSLNVDEKWVGAPFAAVIRRHQSSLNDAADSTLRIAFIILSSSSNVKQIKYGSVLLQPIDLNLDEETLMKVAPFWRASLSNPNTPSRQFYFAHFEIHPIKVVASFLPGDSYASYNSTQETLRTLLHSVIKIPTIKNMTAELNGILITHALITRRELFVKCAQHYSWYAMRAIYIAKGSPLLPPSFASVFDDLASSSLDIFFDPSHGLISIPGLTVGTFKLLGKCIDARGMSGTKRYFGDLGKTIRTAGSNVLFAAVTEVSDSVLKGAEASGVNGMVTGFHQGILRLAMEPSILGHVFMEGGPDRKIKLDRSPGVDELYIEGYLQAMLDTLYRQEYLRVRVIEDQVVLKNLPPNTALIDEIMERVKGFLVTKALLKGDSSTYRPLRQLRAGSDWKIGPTVLTLCEHLFVSFAIRMLRKQTNKLLGGIRLSLKVKKDEASSRTEAPSTTTINKEESGGSIWKWGLNKFVLSGMVAYIDGRLCRHIPNPIARRIVSGFLLSFLDNSDNNSDKNKED</sequence>
<dbReference type="InterPro" id="IPR009543">
    <property type="entry name" value="VPS13_VAB"/>
</dbReference>
<keyword evidence="1" id="KW-1133">Transmembrane helix</keyword>
<accession>A0A7N0RDR0</accession>
<dbReference type="OMA" id="TLVCHFQ"/>
<feature type="transmembrane region" description="Helical" evidence="1">
    <location>
        <begin position="1177"/>
        <end position="1199"/>
    </location>
</feature>
<organism evidence="3 4">
    <name type="scientific">Kalanchoe fedtschenkoi</name>
    <name type="common">Lavender scallops</name>
    <name type="synonym">South American air plant</name>
    <dbReference type="NCBI Taxonomy" id="63787"/>
    <lineage>
        <taxon>Eukaryota</taxon>
        <taxon>Viridiplantae</taxon>
        <taxon>Streptophyta</taxon>
        <taxon>Embryophyta</taxon>
        <taxon>Tracheophyta</taxon>
        <taxon>Spermatophyta</taxon>
        <taxon>Magnoliopsida</taxon>
        <taxon>eudicotyledons</taxon>
        <taxon>Gunneridae</taxon>
        <taxon>Pentapetalae</taxon>
        <taxon>Saxifragales</taxon>
        <taxon>Crassulaceae</taxon>
        <taxon>Kalanchoe</taxon>
    </lineage>
</organism>
<protein>
    <recommendedName>
        <fullName evidence="2">Vacuolar protein sorting-associated protein 13 VPS13 adaptor binding domain-containing protein</fullName>
    </recommendedName>
</protein>
<keyword evidence="4" id="KW-1185">Reference proteome</keyword>
<reference evidence="3" key="1">
    <citation type="submission" date="2021-01" db="UniProtKB">
        <authorList>
            <consortium name="EnsemblPlants"/>
        </authorList>
    </citation>
    <scope>IDENTIFICATION</scope>
</reference>
<dbReference type="Proteomes" id="UP000594263">
    <property type="component" value="Unplaced"/>
</dbReference>
<evidence type="ECO:0000313" key="4">
    <source>
        <dbReference type="Proteomes" id="UP000594263"/>
    </source>
</evidence>
<feature type="transmembrane region" description="Helical" evidence="1">
    <location>
        <begin position="871"/>
        <end position="891"/>
    </location>
</feature>
<evidence type="ECO:0000256" key="1">
    <source>
        <dbReference type="SAM" id="Phobius"/>
    </source>
</evidence>
<dbReference type="Pfam" id="PF25036">
    <property type="entry name" value="VPS13_VAB"/>
    <property type="match status" value="1"/>
</dbReference>
<dbReference type="PANTHER" id="PTHR16166:SF130">
    <property type="entry name" value="PROTEIN SORTING-ASSOCIATED PROTEIN, PUTATIVE (DUF1162)-RELATED"/>
    <property type="match status" value="1"/>
</dbReference>
<dbReference type="PANTHER" id="PTHR16166">
    <property type="entry name" value="VACUOLAR PROTEIN SORTING-ASSOCIATED PROTEIN VPS13"/>
    <property type="match status" value="1"/>
</dbReference>
<evidence type="ECO:0000313" key="3">
    <source>
        <dbReference type="EnsemblPlants" id="Kaladp0008s0135.1.v1.1"/>
    </source>
</evidence>
<keyword evidence="1" id="KW-0472">Membrane</keyword>
<dbReference type="GO" id="GO:0045053">
    <property type="term" value="P:protein retention in Golgi apparatus"/>
    <property type="evidence" value="ECO:0007669"/>
    <property type="project" value="TreeGrafter"/>
</dbReference>
<proteinExistence type="predicted"/>
<keyword evidence="1" id="KW-0812">Transmembrane</keyword>
<evidence type="ECO:0000259" key="2">
    <source>
        <dbReference type="Pfam" id="PF25036"/>
    </source>
</evidence>